<evidence type="ECO:0000256" key="1">
    <source>
        <dbReference type="SAM" id="SignalP"/>
    </source>
</evidence>
<feature type="domain" description="Vitellogenin" evidence="2">
    <location>
        <begin position="208"/>
        <end position="466"/>
    </location>
</feature>
<keyword evidence="1" id="KW-0732">Signal</keyword>
<accession>A0ABN7STY8</accession>
<proteinExistence type="predicted"/>
<protein>
    <submittedName>
        <fullName evidence="3">Oidioi.mRNA.OKI2018_I69.chr1.g3446.t1.cds</fullName>
    </submittedName>
</protein>
<dbReference type="Proteomes" id="UP001158576">
    <property type="component" value="Chromosome 1"/>
</dbReference>
<dbReference type="InterPro" id="IPR001747">
    <property type="entry name" value="Vitellogenin_N"/>
</dbReference>
<gene>
    <name evidence="3" type="ORF">OKIOD_LOCUS12211</name>
</gene>
<dbReference type="Gene3D" id="1.25.10.20">
    <property type="entry name" value="Vitellinogen, superhelical"/>
    <property type="match status" value="1"/>
</dbReference>
<dbReference type="Pfam" id="PF01347">
    <property type="entry name" value="Vitellogenin_N"/>
    <property type="match status" value="1"/>
</dbReference>
<sequence length="3206" mass="363792">MRFKKPLLLLFAAVCKSSLISRDICARCNNLSQTSRSLTMREVRNAEIDDLYHVFLLTENVDRPFARFGRSPSYGLDYYTDAELSRMVWENPRYPYDEDFEVLVVADENGNSVCNAEENQSSSPLLCYNGEDKNAISKLAFLISSKPFLEQNRPYSISPFKITELHSPEWDRIPAEFTQIGNAQYLQRFSQLNVKEDILGVLSEACQAEDRGHQTAELVEQLKVASPGEIEAAANAAHSVCNDKNDLDGEKLLFDALIFCRLDKCLSQAVKLQRTNGYAGFPDLLMNSLFITPQTGENSLSTLKNFYEFAKNSFSRDIEKLLLGKLIHEFCQFNSNCRATNAVKNAVELLERGISTYCDAEEDLIYLKALGNGGVFNDITVITERCAFSDDEEISSTAIDALRRTECTEARFEFLTGIMEEIDHLAPERRQMALLALWECPSIELRDFLIQASIEEESSDMLNLMKTLQLDHMNLMGANMSDFAALLTGNSFVYKNDVIKIEKLNHPGSIILRRLNIDMNKFVTFAYLYVSGANFLSTQEMVKIDEGKFGSLEMRIRAVNLENEIIKIFDPRAKNNDVEGDYVAETLGLNQKPQLKLDFRLRGSDVFSIEIDDIKAFFAQISEDYERTMNLSLFEKVKVAFGYTDVGIFKYLKNDAFDFQRSFLVHQENEQGENSNDPLRLETVSRETAFETLRLKSSLSLDKNWEFVLKGILKSELEEKETLANEFIRRRRNSDVSHFEIAFGSQGWRLKANDGTGLEYSNVGGFSFKVNGDGAHATFVYSESTGEFIITTAGFLAPNEQVFSLRSVDGELRGSFSQPYGEDVEFKIFDQIPESERTIFNMKPTIEAHDNATRAYLALEKTENLAEILAFMTFKKSPDNPMAGPPADMKYLNQTLAIMDGRYEEEEIITSFVNVKLSRTVEIGNAEGEIKFILDLGDNFQVLLDTGVGIQDDKANVFFHGDAGELGKVDFLVDSNWRSGKDSTKYQLKISQFEIQSDFVQLRFDKGKMAFQQNHVQKSKCPAEMGGFVGSQREVEGTFDFKFDLMGKTELLDMAFYLNMADDYSKSAAGIRLNLVPSYLRLFATKYQLVTYYQLTPEKMIGRLDGKKEGEHEIDIKGQILATPEQLQFEALYKWKFYAESTKYGLRSTWQVKNPRNLFISFEPIMNDESYPVSFRFVDKSAKRVDYYIDVSQDVEALSLDFPSRVRLQLKEPTDGHYKAVALLNGPGEKNQESYSVDLYAQKKRTGFALKQSKEFFLSWENSTDVRTQTLFAIKSSDENYLKTSAGYSKINSLGAKKCSLTFVSDFKPEAGETWRRSAQLNIKNECVRDPMVDQIIGKNSGFKFYAAENNKRLTSYLELAKKGMEENQLQRITAGLLVDPKASTIALQVSLDLNEDLKKKFKIAGRKFTDTGSVIVKVSEVREPEDIVLGEISYLVKPEEYEFSIEIPEETAMEQQFQMGILSVNDALTKLNFVYVPNREKFEAKLATTELQREWKDDGTSNEQQVDFNLRFTVPNGLKPAEDGLVAIIEETIDGNSIANSLKIIVDEERKSLSVVESNNDFSLEISVVDFNSENDIKSEIYDATGALLDGKSLLEVKWYKEESLTCNRTDYFRISAGKIVNIYENLMGFEESENIYPGFFAQMMGTSDSLPDYEFMITKTAGIFEAHFYGPKPIPRELLDFTLESALCFTYDEYDEYGERINDKYGNSFLKFKNVDDLTSIWWSIHDLETLFIDYLPEEVAVVEHLIMYENEIEIKKDGHKTTVEHTLPEKNQVLAEIEMSFHQNGLQDFYISGKKPAIEDESLCLEKSTSIFCYPSQSIYLDSSNMKDFITNFDKESSLTIDHKFLERSENLRIRGVINKVDLNLRLEEIYEAPEQNKNLTVIFSIEKIGLDIGRGLVESSPITKLVLVCDVYETSPEAQLMGLEQRHARLTLGGELDDNSILLHGSVVSFIQSQEFTALSFKIHGLLDLPSSFSSINSRANLLIDIEERGRQLVLFDMKNELRSSAGRGDFSSQVEVEAYELLNQTTVDLLVNFGDPSGSTGLIFGYDGEYKIDTDWRVDISRNDASIRAIEFKLNPLLEVRSDRAEEPMVDLKMNLEVEPEYKTATLNEFLMLIDNDVFYEFEVTHANFRMNENHMELVAEMFHNIDFLHYQMAILPHTRIDAFADFPEHEAFKATAIVQGAEGKHEQIYLVHDLSLTCDYKLGGLHDFYGKGAFKAASPTLPEEISFDVVSDLDAGINVKAGYNITIGNEEENKFLLGARFGELVFDYSKDGDLKTKVDLAEGSVYLDGHVSFGESGFSGISLALDFFGKDFEVLLNTSESYLSSEVFVSHEEKEYVRLSYDFENNHKEGLVINIREMKNKIIIDQDWQNSRLSWTLDTHGPDHKFQNTGEFNKPYRVTSETILSGFGLEDEHKLTLSGDIIEEQSPGEEKYTLKTSGEYNEYKASLALGGALRYTTDDYYGQTYHAFDQLIGGSALIEWSMPSLEKFHFFSTEASVDLSGRVGGGLEVEVNDNEPIKLDVRFVGLEEGATFGIESKLSGIMQHVDPEIIEKFMLARSSVDIVVSLDWSLHTYSLTVTPDGQEYHFRGSYERDGLTIYFTQPNQIKNVPTWGSIHCEGSESDDEFYFICNAKALVNDVSRELNTKFSNIATSNAVYEFTSNVAELDVLYNDEIHGPEKWSFRQEKKSDGFLSMISSHSNNKGTNSRKIVVLDTEERAVIELKALDEPKNSDKSRLQLTFNLDKNTREAKLSIDRPGNAEGLETYSFIFPSVTDSARELFNGNGSRQYDSNIRLIISGDETEEGSIFKFGLKIGKHDYTVNVRHFAKRNELPNVLVFGSESFLELAGSKIPIQGTFVELYKDLGQTGVRFTLNECLAKLIRKYIIEKTDIVDEIRFFFYDNEWFFGDFAGQVDKISRDLEIEQLFSSLQQMNPVSMIDEMADSAGQILPSELGLKARIKSLINSLFFVGDSEMFIGLPINIPDQMPKDFDLSAAILASGPVQFAGKLSDVDYWVDIWFHIRAFIAKERSPFSGRAWLVENRYVHTFDGGDGILDSGSSYQTDYLYNREMKLLPTAIGEFETIMGVVHGQFELAKVTELILPWKMFGNVAGSFGRMSREIADDFLVINKRVNSSSEACPVEELRPRNARRSLRPCLPIVDIEPIRNMILEEDCGKISSCSILKYYLRRCAAEGILIEEPQCS</sequence>
<organism evidence="3 4">
    <name type="scientific">Oikopleura dioica</name>
    <name type="common">Tunicate</name>
    <dbReference type="NCBI Taxonomy" id="34765"/>
    <lineage>
        <taxon>Eukaryota</taxon>
        <taxon>Metazoa</taxon>
        <taxon>Chordata</taxon>
        <taxon>Tunicata</taxon>
        <taxon>Appendicularia</taxon>
        <taxon>Copelata</taxon>
        <taxon>Oikopleuridae</taxon>
        <taxon>Oikopleura</taxon>
    </lineage>
</organism>
<reference evidence="3 4" key="1">
    <citation type="submission" date="2021-04" db="EMBL/GenBank/DDBJ databases">
        <authorList>
            <person name="Bliznina A."/>
        </authorList>
    </citation>
    <scope>NUCLEOTIDE SEQUENCE [LARGE SCALE GENOMIC DNA]</scope>
</reference>
<name>A0ABN7STY8_OIKDI</name>
<evidence type="ECO:0000313" key="3">
    <source>
        <dbReference type="EMBL" id="CAG5107692.1"/>
    </source>
</evidence>
<evidence type="ECO:0000259" key="2">
    <source>
        <dbReference type="Pfam" id="PF01347"/>
    </source>
</evidence>
<evidence type="ECO:0000313" key="4">
    <source>
        <dbReference type="Proteomes" id="UP001158576"/>
    </source>
</evidence>
<feature type="signal peptide" evidence="1">
    <location>
        <begin position="1"/>
        <end position="17"/>
    </location>
</feature>
<feature type="chain" id="PRO_5046923828" evidence="1">
    <location>
        <begin position="18"/>
        <end position="3206"/>
    </location>
</feature>
<dbReference type="SUPFAM" id="SSF48431">
    <property type="entry name" value="Lipovitellin-phosvitin complex, superhelical domain"/>
    <property type="match status" value="1"/>
</dbReference>
<dbReference type="InterPro" id="IPR011030">
    <property type="entry name" value="Lipovitellin_superhlx_dom"/>
</dbReference>
<keyword evidence="4" id="KW-1185">Reference proteome</keyword>
<dbReference type="EMBL" id="OU015566">
    <property type="protein sequence ID" value="CAG5107692.1"/>
    <property type="molecule type" value="Genomic_DNA"/>
</dbReference>